<feature type="domain" description="GRF-type" evidence="14">
    <location>
        <begin position="558"/>
        <end position="607"/>
    </location>
</feature>
<evidence type="ECO:0000256" key="13">
    <source>
        <dbReference type="SAM" id="MobiDB-lite"/>
    </source>
</evidence>
<feature type="site" description="Transition state stabilizer" evidence="11">
    <location>
        <position position="192"/>
    </location>
</feature>
<keyword evidence="3 10" id="KW-0479">Metal-binding</keyword>
<evidence type="ECO:0000256" key="6">
    <source>
        <dbReference type="ARBA" id="ARBA00022833"/>
    </source>
</evidence>
<dbReference type="Pfam" id="PF06839">
    <property type="entry name" value="Zn_ribbon_GRF"/>
    <property type="match status" value="1"/>
</dbReference>
<evidence type="ECO:0000256" key="1">
    <source>
        <dbReference type="ARBA" id="ARBA00007092"/>
    </source>
</evidence>
<dbReference type="PANTHER" id="PTHR22748:SF4">
    <property type="entry name" value="DNA-(APURINIC OR APYRIMIDINIC SITE) ENDONUCLEASE 2"/>
    <property type="match status" value="1"/>
</dbReference>
<feature type="region of interest" description="Disordered" evidence="13">
    <location>
        <begin position="365"/>
        <end position="403"/>
    </location>
</feature>
<dbReference type="GO" id="GO:0006284">
    <property type="term" value="P:base-excision repair"/>
    <property type="evidence" value="ECO:0007669"/>
    <property type="project" value="TreeGrafter"/>
</dbReference>
<dbReference type="GO" id="GO:0003906">
    <property type="term" value="F:DNA-(apurinic or apyrimidinic site) endonuclease activity"/>
    <property type="evidence" value="ECO:0007669"/>
    <property type="project" value="TreeGrafter"/>
</dbReference>
<proteinExistence type="inferred from homology"/>
<dbReference type="PROSITE" id="PS51435">
    <property type="entry name" value="AP_NUCLEASE_F1_4"/>
    <property type="match status" value="1"/>
</dbReference>
<feature type="binding site" evidence="10">
    <location>
        <position position="192"/>
    </location>
    <ligand>
        <name>Mg(2+)</name>
        <dbReference type="ChEBI" id="CHEBI:18420"/>
        <label>1</label>
    </ligand>
</feature>
<keyword evidence="10" id="KW-0464">Manganese</keyword>
<dbReference type="SUPFAM" id="SSF56219">
    <property type="entry name" value="DNase I-like"/>
    <property type="match status" value="1"/>
</dbReference>
<dbReference type="PROSITE" id="PS00726">
    <property type="entry name" value="AP_NUCLEASE_F1_1"/>
    <property type="match status" value="1"/>
</dbReference>
<reference evidence="15" key="1">
    <citation type="journal article" date="2016" name="Nat. Genet.">
        <title>A high-quality carrot genome assembly provides new insights into carotenoid accumulation and asterid genome evolution.</title>
        <authorList>
            <person name="Iorizzo M."/>
            <person name="Ellison S."/>
            <person name="Senalik D."/>
            <person name="Zeng P."/>
            <person name="Satapoomin P."/>
            <person name="Huang J."/>
            <person name="Bowman M."/>
            <person name="Iovene M."/>
            <person name="Sanseverino W."/>
            <person name="Cavagnaro P."/>
            <person name="Yildiz M."/>
            <person name="Macko-Podgorni A."/>
            <person name="Moranska E."/>
            <person name="Grzebelus E."/>
            <person name="Grzebelus D."/>
            <person name="Ashrafi H."/>
            <person name="Zheng Z."/>
            <person name="Cheng S."/>
            <person name="Spooner D."/>
            <person name="Van Deynze A."/>
            <person name="Simon P."/>
        </authorList>
    </citation>
    <scope>NUCLEOTIDE SEQUENCE</scope>
    <source>
        <tissue evidence="15">Leaf</tissue>
    </source>
</reference>
<evidence type="ECO:0000256" key="9">
    <source>
        <dbReference type="PIRSR" id="PIRSR604808-1"/>
    </source>
</evidence>
<feature type="active site" description="Proton acceptor" evidence="9">
    <location>
        <position position="318"/>
    </location>
</feature>
<dbReference type="Pfam" id="PF03372">
    <property type="entry name" value="Exo_endo_phos"/>
    <property type="match status" value="1"/>
</dbReference>
<keyword evidence="16" id="KW-1185">Reference proteome</keyword>
<dbReference type="InterPro" id="IPR004808">
    <property type="entry name" value="AP_endonuc_1"/>
</dbReference>
<feature type="active site" evidence="9">
    <location>
        <position position="149"/>
    </location>
</feature>
<evidence type="ECO:0000256" key="10">
    <source>
        <dbReference type="PIRSR" id="PIRSR604808-2"/>
    </source>
</evidence>
<evidence type="ECO:0000256" key="3">
    <source>
        <dbReference type="ARBA" id="ARBA00022723"/>
    </source>
</evidence>
<feature type="binding site" evidence="10">
    <location>
        <position position="318"/>
    </location>
    <ligand>
        <name>Mg(2+)</name>
        <dbReference type="ChEBI" id="CHEBI:18420"/>
        <label>1</label>
    </ligand>
</feature>
<feature type="region of interest" description="Disordered" evidence="13">
    <location>
        <begin position="440"/>
        <end position="502"/>
    </location>
</feature>
<evidence type="ECO:0000256" key="12">
    <source>
        <dbReference type="PROSITE-ProRule" id="PRU01343"/>
    </source>
</evidence>
<protein>
    <recommendedName>
        <fullName evidence="2">DNA-(apurinic or apyrimidinic site) endonuclease 2</fullName>
    </recommendedName>
</protein>
<dbReference type="GO" id="GO:0008081">
    <property type="term" value="F:phosphoric diester hydrolase activity"/>
    <property type="evidence" value="ECO:0007669"/>
    <property type="project" value="TreeGrafter"/>
</dbReference>
<evidence type="ECO:0000256" key="11">
    <source>
        <dbReference type="PIRSR" id="PIRSR604808-3"/>
    </source>
</evidence>
<dbReference type="GO" id="GO:0008311">
    <property type="term" value="F:double-stranded DNA 3'-5' DNA exonuclease activity"/>
    <property type="evidence" value="ECO:0007669"/>
    <property type="project" value="TreeGrafter"/>
</dbReference>
<evidence type="ECO:0000259" key="14">
    <source>
        <dbReference type="PROSITE" id="PS51999"/>
    </source>
</evidence>
<keyword evidence="8" id="KW-0539">Nucleus</keyword>
<keyword evidence="7 10" id="KW-0460">Magnesium</keyword>
<dbReference type="AlphaFoldDB" id="A0AAF0XLL6"/>
<feature type="binding site" evidence="10">
    <location>
        <position position="317"/>
    </location>
    <ligand>
        <name>Mg(2+)</name>
        <dbReference type="ChEBI" id="CHEBI:18420"/>
        <label>1</label>
    </ligand>
</feature>
<accession>A0AAF0XLL6</accession>
<evidence type="ECO:0000256" key="8">
    <source>
        <dbReference type="ARBA" id="ARBA00023242"/>
    </source>
</evidence>
<feature type="binding site" evidence="10">
    <location>
        <position position="190"/>
    </location>
    <ligand>
        <name>Mg(2+)</name>
        <dbReference type="ChEBI" id="CHEBI:18420"/>
        <label>1</label>
    </ligand>
</feature>
<gene>
    <name evidence="15" type="ORF">DCAR_0729863</name>
</gene>
<dbReference type="Gene3D" id="3.60.10.10">
    <property type="entry name" value="Endonuclease/exonuclease/phosphatase"/>
    <property type="match status" value="1"/>
</dbReference>
<feature type="site" description="Important for catalytic activity" evidence="11">
    <location>
        <position position="261"/>
    </location>
</feature>
<feature type="binding site" evidence="10">
    <location>
        <position position="37"/>
    </location>
    <ligand>
        <name>Mg(2+)</name>
        <dbReference type="ChEBI" id="CHEBI:18420"/>
        <label>1</label>
    </ligand>
</feature>
<feature type="compositionally biased region" description="Polar residues" evidence="13">
    <location>
        <begin position="369"/>
        <end position="382"/>
    </location>
</feature>
<feature type="active site" description="Proton donor/acceptor" evidence="9">
    <location>
        <position position="190"/>
    </location>
</feature>
<evidence type="ECO:0000313" key="16">
    <source>
        <dbReference type="Proteomes" id="UP000077755"/>
    </source>
</evidence>
<comment type="cofactor">
    <cofactor evidence="10">
        <name>Mg(2+)</name>
        <dbReference type="ChEBI" id="CHEBI:18420"/>
    </cofactor>
    <cofactor evidence="10">
        <name>Mn(2+)</name>
        <dbReference type="ChEBI" id="CHEBI:29035"/>
    </cofactor>
    <text evidence="10">Probably binds two magnesium or manganese ions per subunit.</text>
</comment>
<evidence type="ECO:0000256" key="4">
    <source>
        <dbReference type="ARBA" id="ARBA00022771"/>
    </source>
</evidence>
<dbReference type="EMBL" id="CP093349">
    <property type="protein sequence ID" value="WOH10395.1"/>
    <property type="molecule type" value="Genomic_DNA"/>
</dbReference>
<feature type="binding site" evidence="10">
    <location>
        <position position="7"/>
    </location>
    <ligand>
        <name>Mg(2+)</name>
        <dbReference type="ChEBI" id="CHEBI:18420"/>
        <label>1</label>
    </ligand>
</feature>
<dbReference type="GO" id="GO:0005634">
    <property type="term" value="C:nucleus"/>
    <property type="evidence" value="ECO:0007669"/>
    <property type="project" value="TreeGrafter"/>
</dbReference>
<dbReference type="InterPro" id="IPR036691">
    <property type="entry name" value="Endo/exonu/phosph_ase_sf"/>
</dbReference>
<keyword evidence="5" id="KW-0378">Hydrolase</keyword>
<keyword evidence="4 12" id="KW-0863">Zinc-finger</keyword>
<dbReference type="FunFam" id="3.60.10.10:FF:000042">
    <property type="entry name" value="DNA-(apurinic or apyrimidinic site) lyase"/>
    <property type="match status" value="1"/>
</dbReference>
<name>A0AAF0XLL6_DAUCS</name>
<evidence type="ECO:0000256" key="7">
    <source>
        <dbReference type="ARBA" id="ARBA00022842"/>
    </source>
</evidence>
<dbReference type="GO" id="GO:0008270">
    <property type="term" value="F:zinc ion binding"/>
    <property type="evidence" value="ECO:0007669"/>
    <property type="project" value="UniProtKB-KW"/>
</dbReference>
<feature type="site" description="Interaction with DNA substrate" evidence="11">
    <location>
        <position position="318"/>
    </location>
</feature>
<dbReference type="InterPro" id="IPR020847">
    <property type="entry name" value="AP_endonuclease_F1_BS"/>
</dbReference>
<dbReference type="InterPro" id="IPR005135">
    <property type="entry name" value="Endo/exonuclease/phosphatase"/>
</dbReference>
<evidence type="ECO:0000256" key="2">
    <source>
        <dbReference type="ARBA" id="ARBA00013541"/>
    </source>
</evidence>
<reference evidence="15" key="2">
    <citation type="submission" date="2022-03" db="EMBL/GenBank/DDBJ databases">
        <title>Draft title - Genomic analysis of global carrot germplasm unveils the trajectory of domestication and the origin of high carotenoid orange carrot.</title>
        <authorList>
            <person name="Iorizzo M."/>
            <person name="Ellison S."/>
            <person name="Senalik D."/>
            <person name="Macko-Podgorni A."/>
            <person name="Grzebelus D."/>
            <person name="Bostan H."/>
            <person name="Rolling W."/>
            <person name="Curaba J."/>
            <person name="Simon P."/>
        </authorList>
    </citation>
    <scope>NUCLEOTIDE SEQUENCE</scope>
    <source>
        <tissue evidence="15">Leaf</tissue>
    </source>
</reference>
<dbReference type="GO" id="GO:0003677">
    <property type="term" value="F:DNA binding"/>
    <property type="evidence" value="ECO:0007669"/>
    <property type="project" value="InterPro"/>
</dbReference>
<evidence type="ECO:0000256" key="5">
    <source>
        <dbReference type="ARBA" id="ARBA00022801"/>
    </source>
</evidence>
<sequence>MKIVTYNVNGLRPRIQQFGSLLKLLTSLDADIICLQETKLAKHDLRADMVWADGYESFFSCTRARIGYSGVATFCRVKCAFSSCEVALPVDAEEGFTGLLENSRGFGDGKDERVVEGLEEFSKDELLKVDSEGRCIITDHGHFVLFNIYGPRADPDDAERIQFKHNFFKILQKRWDAILRQGRRLIVVGDINIAPAAIDRCDAKPDFEKNEFREWFRSLLVENGGPFADVFRAKHPERKEAYTCWSTSSGAEIFNFGSRIDHILSAGKCLHEHSTDGHDFLTCHVRECEILTQFKRWQSGNTTGWKGGAGIKLKGSDHAPVCMSLDEIPIISQHNTPLLSTRYCPQVEGCQQTLVSMLARRQTAEHLKSNGQSNSSLVTDTKVSMKRSSDNAAAPDLSLDGLVDSSHMKQRDNALESVECSQSSPNEASWSKMLCLSSSPDKPISRVQSKKKPKQSQGSQLSLRSFFQKSSVPIDGINSSGTSDKTGDAPASDQFSKGDSMRYDEMNTKTDSVSKINMSLQDHAPADSLCSTVEEKRNVAVAEWQRIQEVMQSSIPLCKGHSEPCVSRIVRKSGPNLGRKFFVCARAEGPASNPEANCNYFKWAASKSNHKARGQ</sequence>
<keyword evidence="6" id="KW-0862">Zinc</keyword>
<dbReference type="PANTHER" id="PTHR22748">
    <property type="entry name" value="AP ENDONUCLEASE"/>
    <property type="match status" value="1"/>
</dbReference>
<dbReference type="PROSITE" id="PS51999">
    <property type="entry name" value="ZF_GRF"/>
    <property type="match status" value="1"/>
</dbReference>
<feature type="compositionally biased region" description="Polar residues" evidence="13">
    <location>
        <begin position="463"/>
        <end position="484"/>
    </location>
</feature>
<organism evidence="15 16">
    <name type="scientific">Daucus carota subsp. sativus</name>
    <name type="common">Carrot</name>
    <dbReference type="NCBI Taxonomy" id="79200"/>
    <lineage>
        <taxon>Eukaryota</taxon>
        <taxon>Viridiplantae</taxon>
        <taxon>Streptophyta</taxon>
        <taxon>Embryophyta</taxon>
        <taxon>Tracheophyta</taxon>
        <taxon>Spermatophyta</taxon>
        <taxon>Magnoliopsida</taxon>
        <taxon>eudicotyledons</taxon>
        <taxon>Gunneridae</taxon>
        <taxon>Pentapetalae</taxon>
        <taxon>asterids</taxon>
        <taxon>campanulids</taxon>
        <taxon>Apiales</taxon>
        <taxon>Apiaceae</taxon>
        <taxon>Apioideae</taxon>
        <taxon>Scandiceae</taxon>
        <taxon>Daucinae</taxon>
        <taxon>Daucus</taxon>
        <taxon>Daucus sect. Daucus</taxon>
    </lineage>
</organism>
<evidence type="ECO:0000313" key="15">
    <source>
        <dbReference type="EMBL" id="WOH10395.1"/>
    </source>
</evidence>
<dbReference type="InterPro" id="IPR010666">
    <property type="entry name" value="Znf_GRF"/>
</dbReference>
<comment type="similarity">
    <text evidence="1">Belongs to the DNA repair enzymes AP/ExoA family.</text>
</comment>
<dbReference type="Proteomes" id="UP000077755">
    <property type="component" value="Chromosome 7"/>
</dbReference>